<dbReference type="AlphaFoldDB" id="L7U482"/>
<dbReference type="InterPro" id="IPR051553">
    <property type="entry name" value="Ran_GTPase-activating"/>
</dbReference>
<keyword evidence="2" id="KW-0677">Repeat</keyword>
<evidence type="ECO:0000313" key="5">
    <source>
        <dbReference type="EMBL" id="AGC42948.1"/>
    </source>
</evidence>
<dbReference type="PATRIC" id="fig|1278073.3.peg.1660"/>
<feature type="domain" description="Cadherin-like" evidence="3">
    <location>
        <begin position="233"/>
        <end position="325"/>
    </location>
</feature>
<evidence type="ECO:0000313" key="6">
    <source>
        <dbReference type="Proteomes" id="UP000011131"/>
    </source>
</evidence>
<evidence type="ECO:0000259" key="4">
    <source>
        <dbReference type="Pfam" id="PF25390"/>
    </source>
</evidence>
<dbReference type="Pfam" id="PF17892">
    <property type="entry name" value="Cadherin_5"/>
    <property type="match status" value="3"/>
</dbReference>
<dbReference type="GO" id="GO:0005085">
    <property type="term" value="F:guanyl-nucleotide exchange factor activity"/>
    <property type="evidence" value="ECO:0007669"/>
    <property type="project" value="TreeGrafter"/>
</dbReference>
<accession>L7U482</accession>
<name>L7U482_MYXSD</name>
<protein>
    <submittedName>
        <fullName evidence="5">RCC1 repeat-containing protein</fullName>
    </submittedName>
</protein>
<dbReference type="InterPro" id="IPR041690">
    <property type="entry name" value="Cadherin_5"/>
</dbReference>
<dbReference type="PRINTS" id="PR00633">
    <property type="entry name" value="RCCNDNSATION"/>
</dbReference>
<sequence>MKHQLVGSYSGLSATRRSKLGAVLLVAVALAACRGEEKPPPVPTNEAPSAVDDLVTTDEDASVVIPGTSLASNDLDSDRDGLRVVSVGSATHGSVSMRSDDTIVFTPEADFSGTATFEYVVGDGRLTDTGKVVVVVSPLPDAPTAVADSLSMQEDSMLVLPGTLLLANDTDADGDTLSVTSVRGPAQGYFEWAGGNITFTPDANFFGTVTFEYMVGDGMRSSIAPVTITVTPVNDAPSVLKDDVSMEEDAVRVIPTATLLANDTDIEGDALTVTSVGSATHGTVALSDGNVTFTPDENYFGDASFEYTASDGNSSRSALVALTVNSVSDAPVAVADTVYAIRNSWQLIRRSALTENDVNIDGGSLNIITTRNATHCSVKIVGGDIDFVPEANFSGRATFEYIARNWTGGTSTALVTVIVTEPPVAVDDTVSTDEDTVLVIPVATLVANDTDADGDDLFVEAVLPATHGSVTLAHGNITFTPEENYFGPAVFDYRVSDGRYTHAAKVTVTVRPVNDAPRGIADSAVASREVELRIPVSTLLFNDRDQEGDSMTVSRVANAHDGTVVLDGLHVRFTPAPGFVGTTSFEYHVSDVHGATGIGSVSVRVRDHALQSVSAGGRHTCTLFTDGRVKCWGENTEGQLGLEDTRDRGYGSDPQMGGFLPFVQLGAGQRVKALSPGGHFSCALFESGGVKCWGENRYGQLGLGDTSRRGDAPGEMGDSLPWVDLGTGRTTKTLASGPDHACAILDNGEVKCWGANFLGGLGLGDRADRGDGPGEMGDALPSVSLGTGRTAKALVAGAAHTCALLDDDSVKCWGDNQYGQLGLGDRVRHGDVPGGMGDALPSVNLGTGRTPKALATSGSSTCALLDDGSIKCWGLNMCGQLGLGEQSNRGDAPGEMGDGLPAVQLGTGRTALAITGGADSKCALLDDGSVKCWGCNTWGQLGLGHTLHQGLVPSQMGDGLPRLSLGTGRTVSALVAGESQVCATFDDRGVKCWGANFFGQLGLGDREPRGDNPGEMGEALPLVDF</sequence>
<dbReference type="Pfam" id="PF17963">
    <property type="entry name" value="Big_9"/>
    <property type="match status" value="3"/>
</dbReference>
<dbReference type="PANTHER" id="PTHR45982:SF1">
    <property type="entry name" value="REGULATOR OF CHROMOSOME CONDENSATION"/>
    <property type="match status" value="1"/>
</dbReference>
<dbReference type="GO" id="GO:0005737">
    <property type="term" value="C:cytoplasm"/>
    <property type="evidence" value="ECO:0007669"/>
    <property type="project" value="TreeGrafter"/>
</dbReference>
<reference evidence="5 6" key="1">
    <citation type="journal article" date="2013" name="Genome Announc.">
        <title>Complete genome sequence of Myxococcus stipitatus strain DSM 14675, a fruiting myxobacterium.</title>
        <authorList>
            <person name="Huntley S."/>
            <person name="Kneip S."/>
            <person name="Treuner-Lange A."/>
            <person name="Sogaard-Andersen L."/>
        </authorList>
    </citation>
    <scope>NUCLEOTIDE SEQUENCE [LARGE SCALE GENOMIC DNA]</scope>
    <source>
        <strain evidence="6">DSM 14675 / JCM 12634 / Mx s8</strain>
    </source>
</reference>
<dbReference type="eggNOG" id="COG2931">
    <property type="taxonomic scope" value="Bacteria"/>
</dbReference>
<gene>
    <name evidence="5" type="ordered locus">MYSTI_01616</name>
</gene>
<evidence type="ECO:0000256" key="1">
    <source>
        <dbReference type="ARBA" id="ARBA00022658"/>
    </source>
</evidence>
<dbReference type="InterPro" id="IPR000408">
    <property type="entry name" value="Reg_chr_condens"/>
</dbReference>
<feature type="domain" description="RCC1-like" evidence="4">
    <location>
        <begin position="608"/>
        <end position="949"/>
    </location>
</feature>
<feature type="domain" description="Cadherin-like" evidence="3">
    <location>
        <begin position="44"/>
        <end position="134"/>
    </location>
</feature>
<dbReference type="PROSITE" id="PS50012">
    <property type="entry name" value="RCC1_3"/>
    <property type="match status" value="5"/>
</dbReference>
<dbReference type="HOGENOM" id="CLU_325922_0_0_7"/>
<dbReference type="EMBL" id="CP004025">
    <property type="protein sequence ID" value="AGC42948.1"/>
    <property type="molecule type" value="Genomic_DNA"/>
</dbReference>
<dbReference type="Gene3D" id="2.60.40.3440">
    <property type="match status" value="6"/>
</dbReference>
<dbReference type="InterPro" id="IPR058923">
    <property type="entry name" value="RCC1-like_dom"/>
</dbReference>
<dbReference type="NCBIfam" id="NF012211">
    <property type="entry name" value="tand_rpt_95"/>
    <property type="match status" value="5"/>
</dbReference>
<dbReference type="PANTHER" id="PTHR45982">
    <property type="entry name" value="REGULATOR OF CHROMOSOME CONDENSATION"/>
    <property type="match status" value="1"/>
</dbReference>
<keyword evidence="1" id="KW-0344">Guanine-nucleotide releasing factor</keyword>
<organism evidence="5 6">
    <name type="scientific">Myxococcus stipitatus (strain DSM 14675 / JCM 12634 / Mx s8)</name>
    <dbReference type="NCBI Taxonomy" id="1278073"/>
    <lineage>
        <taxon>Bacteria</taxon>
        <taxon>Pseudomonadati</taxon>
        <taxon>Myxococcota</taxon>
        <taxon>Myxococcia</taxon>
        <taxon>Myxococcales</taxon>
        <taxon>Cystobacterineae</taxon>
        <taxon>Myxococcaceae</taxon>
        <taxon>Myxococcus</taxon>
    </lineage>
</organism>
<dbReference type="Proteomes" id="UP000011131">
    <property type="component" value="Chromosome"/>
</dbReference>
<dbReference type="eggNOG" id="COG5184">
    <property type="taxonomic scope" value="Bacteria"/>
</dbReference>
<keyword evidence="6" id="KW-1185">Reference proteome</keyword>
<dbReference type="STRING" id="1278073.MYSTI_01616"/>
<feature type="domain" description="Cadherin-like" evidence="3">
    <location>
        <begin position="421"/>
        <end position="510"/>
    </location>
</feature>
<evidence type="ECO:0000256" key="2">
    <source>
        <dbReference type="ARBA" id="ARBA00022737"/>
    </source>
</evidence>
<dbReference type="SUPFAM" id="SSF50985">
    <property type="entry name" value="RCC1/BLIP-II"/>
    <property type="match status" value="1"/>
</dbReference>
<evidence type="ECO:0000259" key="3">
    <source>
        <dbReference type="Pfam" id="PF17892"/>
    </source>
</evidence>
<dbReference type="InterPro" id="IPR009091">
    <property type="entry name" value="RCC1/BLIP-II"/>
</dbReference>
<dbReference type="Pfam" id="PF25390">
    <property type="entry name" value="WD40_RLD"/>
    <property type="match status" value="1"/>
</dbReference>
<proteinExistence type="predicted"/>
<dbReference type="Gene3D" id="2.130.10.30">
    <property type="entry name" value="Regulator of chromosome condensation 1/beta-lactamase-inhibitor protein II"/>
    <property type="match status" value="2"/>
</dbReference>
<dbReference type="PROSITE" id="PS51257">
    <property type="entry name" value="PROKAR_LIPOPROTEIN"/>
    <property type="match status" value="1"/>
</dbReference>
<dbReference type="KEGG" id="msd:MYSTI_01616"/>